<reference evidence="1" key="3">
    <citation type="submission" date="2024-09" db="EMBL/GenBank/DDBJ databases">
        <authorList>
            <person name="Sun Q."/>
            <person name="Mori K."/>
        </authorList>
    </citation>
    <scope>NUCLEOTIDE SEQUENCE</scope>
    <source>
        <strain evidence="1">NBRC 112440</strain>
    </source>
</reference>
<reference evidence="1" key="1">
    <citation type="journal article" date="2014" name="Int. J. Syst. Evol. Microbiol.">
        <title>Complete genome of a new Firmicutes species belonging to the dominant human colonic microbiota ('Ruminococcus bicirculans') reveals two chromosomes and a selective capacity to utilize plant glucans.</title>
        <authorList>
            <consortium name="NISC Comparative Sequencing Program"/>
            <person name="Wegmann U."/>
            <person name="Louis P."/>
            <person name="Goesmann A."/>
            <person name="Henrissat B."/>
            <person name="Duncan S.H."/>
            <person name="Flint H.J."/>
        </authorList>
    </citation>
    <scope>NUCLEOTIDE SEQUENCE</scope>
    <source>
        <strain evidence="1">NBRC 112440</strain>
    </source>
</reference>
<organism evidence="1 3">
    <name type="scientific">Deinococcus lacus</name>
    <dbReference type="NCBI Taxonomy" id="392561"/>
    <lineage>
        <taxon>Bacteria</taxon>
        <taxon>Thermotogati</taxon>
        <taxon>Deinococcota</taxon>
        <taxon>Deinococci</taxon>
        <taxon>Deinococcales</taxon>
        <taxon>Deinococcaceae</taxon>
        <taxon>Deinococcus</taxon>
    </lineage>
</organism>
<protein>
    <submittedName>
        <fullName evidence="1">Uncharacterized protein</fullName>
    </submittedName>
</protein>
<reference evidence="3" key="2">
    <citation type="journal article" date="2019" name="Int. J. Syst. Evol. Microbiol.">
        <title>The Global Catalogue of Microorganisms (GCM) 10K type strain sequencing project: providing services to taxonomists for standard genome sequencing and annotation.</title>
        <authorList>
            <consortium name="The Broad Institute Genomics Platform"/>
            <consortium name="The Broad Institute Genome Sequencing Center for Infectious Disease"/>
            <person name="Wu L."/>
            <person name="Ma J."/>
        </authorList>
    </citation>
    <scope>NUCLEOTIDE SEQUENCE [LARGE SCALE GENOMIC DNA]</scope>
    <source>
        <strain evidence="3">CGMCC 1.15772</strain>
    </source>
</reference>
<accession>A0ABW1YHQ1</accession>
<name>A0ABW1YHQ1_9DEIO</name>
<keyword evidence="3" id="KW-1185">Reference proteome</keyword>
<gene>
    <name evidence="1" type="ORF">ACFP81_14635</name>
    <name evidence="2" type="ORF">ACFP81_15040</name>
</gene>
<comment type="caution">
    <text evidence="1">The sequence shown here is derived from an EMBL/GenBank/DDBJ whole genome shotgun (WGS) entry which is preliminary data.</text>
</comment>
<dbReference type="Proteomes" id="UP001596297">
    <property type="component" value="Unassembled WGS sequence"/>
</dbReference>
<dbReference type="EMBL" id="JBHSWD010000006">
    <property type="protein sequence ID" value="MFC6593127.1"/>
    <property type="molecule type" value="Genomic_DNA"/>
</dbReference>
<evidence type="ECO:0000313" key="1">
    <source>
        <dbReference type="EMBL" id="MFC6593127.1"/>
    </source>
</evidence>
<proteinExistence type="predicted"/>
<dbReference type="EMBL" id="JBHSWD010000006">
    <property type="protein sequence ID" value="MFC6593200.1"/>
    <property type="molecule type" value="Genomic_DNA"/>
</dbReference>
<evidence type="ECO:0000313" key="3">
    <source>
        <dbReference type="Proteomes" id="UP001596297"/>
    </source>
</evidence>
<dbReference type="RefSeq" id="WP_380084202.1">
    <property type="nucleotide sequence ID" value="NZ_JBHSWD010000006.1"/>
</dbReference>
<evidence type="ECO:0000313" key="2">
    <source>
        <dbReference type="EMBL" id="MFC6593200.1"/>
    </source>
</evidence>
<sequence>MEFAPRNIEKQAIAIGKLTIFGHKPGSELFGPISMSSTFAERCTVDIYMNSEGKIFVSDEEYDNMYYTARSISDFLLITPTEHFFQSYILSFPYPD</sequence>